<dbReference type="Proteomes" id="UP001234297">
    <property type="component" value="Chromosome 1"/>
</dbReference>
<dbReference type="EMBL" id="CM056809">
    <property type="protein sequence ID" value="KAJ8649669.1"/>
    <property type="molecule type" value="Genomic_DNA"/>
</dbReference>
<reference evidence="1 2" key="1">
    <citation type="journal article" date="2022" name="Hortic Res">
        <title>A haplotype resolved chromosomal level avocado genome allows analysis of novel avocado genes.</title>
        <authorList>
            <person name="Nath O."/>
            <person name="Fletcher S.J."/>
            <person name="Hayward A."/>
            <person name="Shaw L.M."/>
            <person name="Masouleh A.K."/>
            <person name="Furtado A."/>
            <person name="Henry R.J."/>
            <person name="Mitter N."/>
        </authorList>
    </citation>
    <scope>NUCLEOTIDE SEQUENCE [LARGE SCALE GENOMIC DNA]</scope>
    <source>
        <strain evidence="2">cv. Hass</strain>
    </source>
</reference>
<sequence>MGRHRAEVAGAGRGRGVPHPVPIVAFLSTPHHIEKKRREEVTAGFLRIQSPLTVIRGRIWKTMKQEIFILTLQLQPA</sequence>
<keyword evidence="2" id="KW-1185">Reference proteome</keyword>
<comment type="caution">
    <text evidence="1">The sequence shown here is derived from an EMBL/GenBank/DDBJ whole genome shotgun (WGS) entry which is preliminary data.</text>
</comment>
<gene>
    <name evidence="1" type="ORF">MRB53_002692</name>
</gene>
<name>A0ACC2MVE0_PERAE</name>
<organism evidence="1 2">
    <name type="scientific">Persea americana</name>
    <name type="common">Avocado</name>
    <dbReference type="NCBI Taxonomy" id="3435"/>
    <lineage>
        <taxon>Eukaryota</taxon>
        <taxon>Viridiplantae</taxon>
        <taxon>Streptophyta</taxon>
        <taxon>Embryophyta</taxon>
        <taxon>Tracheophyta</taxon>
        <taxon>Spermatophyta</taxon>
        <taxon>Magnoliopsida</taxon>
        <taxon>Magnoliidae</taxon>
        <taxon>Laurales</taxon>
        <taxon>Lauraceae</taxon>
        <taxon>Persea</taxon>
    </lineage>
</organism>
<evidence type="ECO:0000313" key="1">
    <source>
        <dbReference type="EMBL" id="KAJ8649669.1"/>
    </source>
</evidence>
<proteinExistence type="predicted"/>
<protein>
    <submittedName>
        <fullName evidence="1">Uncharacterized protein</fullName>
    </submittedName>
</protein>
<evidence type="ECO:0000313" key="2">
    <source>
        <dbReference type="Proteomes" id="UP001234297"/>
    </source>
</evidence>
<accession>A0ACC2MVE0</accession>